<organism evidence="3">
    <name type="scientific">Tanacetum cinerariifolium</name>
    <name type="common">Dalmatian daisy</name>
    <name type="synonym">Chrysanthemum cinerariifolium</name>
    <dbReference type="NCBI Taxonomy" id="118510"/>
    <lineage>
        <taxon>Eukaryota</taxon>
        <taxon>Viridiplantae</taxon>
        <taxon>Streptophyta</taxon>
        <taxon>Embryophyta</taxon>
        <taxon>Tracheophyta</taxon>
        <taxon>Spermatophyta</taxon>
        <taxon>Magnoliopsida</taxon>
        <taxon>eudicotyledons</taxon>
        <taxon>Gunneridae</taxon>
        <taxon>Pentapetalae</taxon>
        <taxon>asterids</taxon>
        <taxon>campanulids</taxon>
        <taxon>Asterales</taxon>
        <taxon>Asteraceae</taxon>
        <taxon>Asteroideae</taxon>
        <taxon>Anthemideae</taxon>
        <taxon>Anthemidinae</taxon>
        <taxon>Tanacetum</taxon>
    </lineage>
</organism>
<name>A0A699II44_TANCI</name>
<evidence type="ECO:0000256" key="1">
    <source>
        <dbReference type="SAM" id="MobiDB-lite"/>
    </source>
</evidence>
<dbReference type="AlphaFoldDB" id="A0A699II44"/>
<feature type="region of interest" description="Disordered" evidence="1">
    <location>
        <begin position="1"/>
        <end position="21"/>
    </location>
</feature>
<protein>
    <recommendedName>
        <fullName evidence="2">Retrovirus-related Pol polyprotein from transposon TNT 1-94-like beta-barrel domain-containing protein</fullName>
    </recommendedName>
</protein>
<accession>A0A699II44</accession>
<reference evidence="3" key="1">
    <citation type="journal article" date="2019" name="Sci. Rep.">
        <title>Draft genome of Tanacetum cinerariifolium, the natural source of mosquito coil.</title>
        <authorList>
            <person name="Yamashiro T."/>
            <person name="Shiraishi A."/>
            <person name="Satake H."/>
            <person name="Nakayama K."/>
        </authorList>
    </citation>
    <scope>NUCLEOTIDE SEQUENCE</scope>
</reference>
<sequence>MVKSITLRAKKESSDDETLTSRSDDEEYDIRDFKKFFRKKVCLRIGLKPDEWIKDSGCSKHMTENKSLFSTDKAYNEEHVDNLAFSLLIVGQICDNKCRVLFTEYGSERTKDRKVPQDYDVSSVMPRLLIHVIYAISLSLYPFTECYAQPYFFSCLIRQTFLDFPYWFWIVECWWKSPTSYYSHMA</sequence>
<evidence type="ECO:0000259" key="2">
    <source>
        <dbReference type="Pfam" id="PF22936"/>
    </source>
</evidence>
<dbReference type="EMBL" id="BKCJ010287747">
    <property type="protein sequence ID" value="GEZ51042.1"/>
    <property type="molecule type" value="Genomic_DNA"/>
</dbReference>
<feature type="domain" description="Retrovirus-related Pol polyprotein from transposon TNT 1-94-like beta-barrel" evidence="2">
    <location>
        <begin position="52"/>
        <end position="80"/>
    </location>
</feature>
<proteinExistence type="predicted"/>
<evidence type="ECO:0000313" key="3">
    <source>
        <dbReference type="EMBL" id="GEZ51042.1"/>
    </source>
</evidence>
<dbReference type="Pfam" id="PF22936">
    <property type="entry name" value="Pol_BBD"/>
    <property type="match status" value="1"/>
</dbReference>
<gene>
    <name evidence="3" type="ORF">Tci_523015</name>
</gene>
<dbReference type="InterPro" id="IPR054722">
    <property type="entry name" value="PolX-like_BBD"/>
</dbReference>
<comment type="caution">
    <text evidence="3">The sequence shown here is derived from an EMBL/GenBank/DDBJ whole genome shotgun (WGS) entry which is preliminary data.</text>
</comment>